<proteinExistence type="predicted"/>
<sequence length="184" mass="20859">MTAVQIRNRCPSLAINFQIPYDFWFNRKLGEEEAAKLKIFGCQAWAVRVNRNKLDSNAESCVMIRHKAGTKMAIGCGVLKGKKEEHKVNEGILGVESLVIQIDPNVEELIPNLRRSARHRTENICACCRVVNVKEIGQDKVTEPMMVGEDLSSLESDKRIEAMKAKLMRLKERIFGKSLSDQKM</sequence>
<dbReference type="EMBL" id="JARBHB010000011">
    <property type="protein sequence ID" value="KAJ8873279.1"/>
    <property type="molecule type" value="Genomic_DNA"/>
</dbReference>
<evidence type="ECO:0000313" key="1">
    <source>
        <dbReference type="EMBL" id="KAJ8873279.1"/>
    </source>
</evidence>
<comment type="caution">
    <text evidence="1">The sequence shown here is derived from an EMBL/GenBank/DDBJ whole genome shotgun (WGS) entry which is preliminary data.</text>
</comment>
<organism evidence="1 2">
    <name type="scientific">Dryococelus australis</name>
    <dbReference type="NCBI Taxonomy" id="614101"/>
    <lineage>
        <taxon>Eukaryota</taxon>
        <taxon>Metazoa</taxon>
        <taxon>Ecdysozoa</taxon>
        <taxon>Arthropoda</taxon>
        <taxon>Hexapoda</taxon>
        <taxon>Insecta</taxon>
        <taxon>Pterygota</taxon>
        <taxon>Neoptera</taxon>
        <taxon>Polyneoptera</taxon>
        <taxon>Phasmatodea</taxon>
        <taxon>Verophasmatodea</taxon>
        <taxon>Anareolatae</taxon>
        <taxon>Phasmatidae</taxon>
        <taxon>Eurycanthinae</taxon>
        <taxon>Dryococelus</taxon>
    </lineage>
</organism>
<dbReference type="Proteomes" id="UP001159363">
    <property type="component" value="Chromosome 10"/>
</dbReference>
<reference evidence="1 2" key="1">
    <citation type="submission" date="2023-02" db="EMBL/GenBank/DDBJ databases">
        <title>LHISI_Scaffold_Assembly.</title>
        <authorList>
            <person name="Stuart O.P."/>
            <person name="Cleave R."/>
            <person name="Magrath M.J.L."/>
            <person name="Mikheyev A.S."/>
        </authorList>
    </citation>
    <scope>NUCLEOTIDE SEQUENCE [LARGE SCALE GENOMIC DNA]</scope>
    <source>
        <strain evidence="1">Daus_M_001</strain>
        <tissue evidence="1">Leg muscle</tissue>
    </source>
</reference>
<evidence type="ECO:0000313" key="2">
    <source>
        <dbReference type="Proteomes" id="UP001159363"/>
    </source>
</evidence>
<keyword evidence="2" id="KW-1185">Reference proteome</keyword>
<gene>
    <name evidence="1" type="ORF">PR048_026913</name>
</gene>
<name>A0ABQ9GMP5_9NEOP</name>
<protein>
    <submittedName>
        <fullName evidence="1">Uncharacterized protein</fullName>
    </submittedName>
</protein>
<accession>A0ABQ9GMP5</accession>